<feature type="compositionally biased region" description="Basic and acidic residues" evidence="1">
    <location>
        <begin position="242"/>
        <end position="255"/>
    </location>
</feature>
<name>A0ABD1QLI6_9LAMI</name>
<proteinExistence type="predicted"/>
<evidence type="ECO:0000313" key="2">
    <source>
        <dbReference type="EMBL" id="KAL2476378.1"/>
    </source>
</evidence>
<feature type="region of interest" description="Disordered" evidence="1">
    <location>
        <begin position="77"/>
        <end position="103"/>
    </location>
</feature>
<reference evidence="3" key="1">
    <citation type="submission" date="2024-07" db="EMBL/GenBank/DDBJ databases">
        <title>Two chromosome-level genome assemblies of Korean endemic species Abeliophyllum distichum and Forsythia ovata (Oleaceae).</title>
        <authorList>
            <person name="Jang H."/>
        </authorList>
    </citation>
    <scope>NUCLEOTIDE SEQUENCE [LARGE SCALE GENOMIC DNA]</scope>
</reference>
<dbReference type="PANTHER" id="PTHR33785">
    <property type="entry name" value="OS06G0550800 PROTEIN"/>
    <property type="match status" value="1"/>
</dbReference>
<dbReference type="Proteomes" id="UP001604336">
    <property type="component" value="Unassembled WGS sequence"/>
</dbReference>
<evidence type="ECO:0000256" key="1">
    <source>
        <dbReference type="SAM" id="MobiDB-lite"/>
    </source>
</evidence>
<evidence type="ECO:0000313" key="3">
    <source>
        <dbReference type="Proteomes" id="UP001604336"/>
    </source>
</evidence>
<protein>
    <submittedName>
        <fullName evidence="2">Uncharacterized protein</fullName>
    </submittedName>
</protein>
<comment type="caution">
    <text evidence="2">The sequence shown here is derived from an EMBL/GenBank/DDBJ whole genome shotgun (WGS) entry which is preliminary data.</text>
</comment>
<keyword evidence="3" id="KW-1185">Reference proteome</keyword>
<dbReference type="EMBL" id="JBFOLK010000011">
    <property type="protein sequence ID" value="KAL2476378.1"/>
    <property type="molecule type" value="Genomic_DNA"/>
</dbReference>
<gene>
    <name evidence="2" type="ORF">Adt_37114</name>
</gene>
<sequence>MNLIDESLEPFSSKDENLEPGELLEEGWFFGNLLDRKKTMLRSYSDPCTSSNRSHEILSEKSYKETYESIKTLSKGKEFDGPKLMRTPSVPENGSDHQTKRSNGRGKYIDLLRAPSLPTFLGEDEFQDEESEFSMGKLIRQASLNHSDRGTPTKPAPKCGLQGMTQRYSIPRHSPQRKPDIETINMEGCSEMKPKYLIDQTRKMQKSFSDLKIEDIRGFKNSGLNYNKRDSNTNAVSNLPGLEEKKPLEEYEEKKTRRTPYFSEAWRGQSSAPPIPKWAGKRSNEDMKAQIKFWARAVASNVHQEC</sequence>
<dbReference type="AlphaFoldDB" id="A0ABD1QLI6"/>
<dbReference type="PANTHER" id="PTHR33785:SF5">
    <property type="entry name" value="SERINE_ARGININE REPETITIVE MATRIX PROTEIN"/>
    <property type="match status" value="1"/>
</dbReference>
<organism evidence="2 3">
    <name type="scientific">Abeliophyllum distichum</name>
    <dbReference type="NCBI Taxonomy" id="126358"/>
    <lineage>
        <taxon>Eukaryota</taxon>
        <taxon>Viridiplantae</taxon>
        <taxon>Streptophyta</taxon>
        <taxon>Embryophyta</taxon>
        <taxon>Tracheophyta</taxon>
        <taxon>Spermatophyta</taxon>
        <taxon>Magnoliopsida</taxon>
        <taxon>eudicotyledons</taxon>
        <taxon>Gunneridae</taxon>
        <taxon>Pentapetalae</taxon>
        <taxon>asterids</taxon>
        <taxon>lamiids</taxon>
        <taxon>Lamiales</taxon>
        <taxon>Oleaceae</taxon>
        <taxon>Forsythieae</taxon>
        <taxon>Abeliophyllum</taxon>
    </lineage>
</organism>
<accession>A0ABD1QLI6</accession>
<feature type="region of interest" description="Disordered" evidence="1">
    <location>
        <begin position="228"/>
        <end position="282"/>
    </location>
</feature>